<feature type="binding site" description="axial binding residue" evidence="7">
    <location>
        <position position="377"/>
    </location>
    <ligand>
        <name>heme</name>
        <dbReference type="ChEBI" id="CHEBI:30413"/>
    </ligand>
    <ligandPart>
        <name>Fe</name>
        <dbReference type="ChEBI" id="CHEBI:18248"/>
    </ligandPart>
</feature>
<comment type="similarity">
    <text evidence="1">Belongs to the catalase family.</text>
</comment>
<feature type="signal peptide" evidence="8">
    <location>
        <begin position="1"/>
        <end position="19"/>
    </location>
</feature>
<dbReference type="InterPro" id="IPR020835">
    <property type="entry name" value="Catalase_sf"/>
</dbReference>
<keyword evidence="2" id="KW-0575">Peroxidase</keyword>
<dbReference type="SMART" id="SM01060">
    <property type="entry name" value="Catalase"/>
    <property type="match status" value="1"/>
</dbReference>
<name>A0A922CGF6_MANSE</name>
<comment type="caution">
    <text evidence="10">The sequence shown here is derived from an EMBL/GenBank/DDBJ whole genome shotgun (WGS) entry which is preliminary data.</text>
</comment>
<dbReference type="InterPro" id="IPR018028">
    <property type="entry name" value="Catalase"/>
</dbReference>
<protein>
    <recommendedName>
        <fullName evidence="9">Catalase core domain-containing protein</fullName>
    </recommendedName>
</protein>
<keyword evidence="4 7" id="KW-0479">Metal-binding</keyword>
<evidence type="ECO:0000256" key="5">
    <source>
        <dbReference type="ARBA" id="ARBA00023002"/>
    </source>
</evidence>
<dbReference type="PROSITE" id="PS51402">
    <property type="entry name" value="CATALASE_3"/>
    <property type="match status" value="1"/>
</dbReference>
<evidence type="ECO:0000256" key="3">
    <source>
        <dbReference type="ARBA" id="ARBA00022617"/>
    </source>
</evidence>
<dbReference type="SUPFAM" id="SSF56634">
    <property type="entry name" value="Heme-dependent catalase-like"/>
    <property type="match status" value="1"/>
</dbReference>
<dbReference type="GO" id="GO:0042744">
    <property type="term" value="P:hydrogen peroxide catabolic process"/>
    <property type="evidence" value="ECO:0007669"/>
    <property type="project" value="TreeGrafter"/>
</dbReference>
<keyword evidence="5" id="KW-0560">Oxidoreductase</keyword>
<feature type="domain" description="Catalase core" evidence="9">
    <location>
        <begin position="51"/>
        <end position="430"/>
    </location>
</feature>
<dbReference type="EMBL" id="JH668318">
    <property type="protein sequence ID" value="KAG6445282.1"/>
    <property type="molecule type" value="Genomic_DNA"/>
</dbReference>
<feature type="chain" id="PRO_5036880492" description="Catalase core domain-containing protein" evidence="8">
    <location>
        <begin position="20"/>
        <end position="541"/>
    </location>
</feature>
<dbReference type="Proteomes" id="UP000791440">
    <property type="component" value="Unassembled WGS sequence"/>
</dbReference>
<dbReference type="Pfam" id="PF00199">
    <property type="entry name" value="Catalase"/>
    <property type="match status" value="1"/>
</dbReference>
<evidence type="ECO:0000313" key="11">
    <source>
        <dbReference type="Proteomes" id="UP000791440"/>
    </source>
</evidence>
<evidence type="ECO:0000256" key="7">
    <source>
        <dbReference type="PIRSR" id="PIRSR038928-2"/>
    </source>
</evidence>
<comment type="cofactor">
    <cofactor evidence="7">
        <name>heme</name>
        <dbReference type="ChEBI" id="CHEBI:30413"/>
    </cofactor>
</comment>
<dbReference type="PRINTS" id="PR00067">
    <property type="entry name" value="CATALASE"/>
</dbReference>
<keyword evidence="3 7" id="KW-0349">Heme</keyword>
<dbReference type="PIRSF" id="PIRSF038928">
    <property type="entry name" value="Catalase_clade1-3"/>
    <property type="match status" value="1"/>
</dbReference>
<evidence type="ECO:0000313" key="10">
    <source>
        <dbReference type="EMBL" id="KAG6445282.1"/>
    </source>
</evidence>
<evidence type="ECO:0000259" key="9">
    <source>
        <dbReference type="SMART" id="SM01060"/>
    </source>
</evidence>
<dbReference type="AlphaFoldDB" id="A0A922CGF6"/>
<evidence type="ECO:0000256" key="8">
    <source>
        <dbReference type="SAM" id="SignalP"/>
    </source>
</evidence>
<gene>
    <name evidence="10" type="ORF">O3G_MSEX003836</name>
</gene>
<reference evidence="10" key="2">
    <citation type="submission" date="2020-12" db="EMBL/GenBank/DDBJ databases">
        <authorList>
            <person name="Kanost M."/>
        </authorList>
    </citation>
    <scope>NUCLEOTIDE SEQUENCE</scope>
</reference>
<dbReference type="GO" id="GO:0020037">
    <property type="term" value="F:heme binding"/>
    <property type="evidence" value="ECO:0007669"/>
    <property type="project" value="InterPro"/>
</dbReference>
<accession>A0A922CGF6</accession>
<dbReference type="GO" id="GO:0005777">
    <property type="term" value="C:peroxisome"/>
    <property type="evidence" value="ECO:0007669"/>
    <property type="project" value="TreeGrafter"/>
</dbReference>
<evidence type="ECO:0000256" key="1">
    <source>
        <dbReference type="ARBA" id="ARBA00005329"/>
    </source>
</evidence>
<evidence type="ECO:0000256" key="4">
    <source>
        <dbReference type="ARBA" id="ARBA00022723"/>
    </source>
</evidence>
<proteinExistence type="inferred from homology"/>
<keyword evidence="6 7" id="KW-0408">Iron</keyword>
<dbReference type="GO" id="GO:0042542">
    <property type="term" value="P:response to hydrogen peroxide"/>
    <property type="evidence" value="ECO:0007669"/>
    <property type="project" value="TreeGrafter"/>
</dbReference>
<dbReference type="GO" id="GO:0046872">
    <property type="term" value="F:metal ion binding"/>
    <property type="evidence" value="ECO:0007669"/>
    <property type="project" value="UniProtKB-KW"/>
</dbReference>
<dbReference type="Gene3D" id="2.40.180.10">
    <property type="entry name" value="Catalase core domain"/>
    <property type="match status" value="1"/>
</dbReference>
<dbReference type="PANTHER" id="PTHR11465:SF9">
    <property type="entry name" value="CATALASE"/>
    <property type="match status" value="1"/>
</dbReference>
<evidence type="ECO:0000256" key="2">
    <source>
        <dbReference type="ARBA" id="ARBA00022559"/>
    </source>
</evidence>
<dbReference type="GO" id="GO:0004096">
    <property type="term" value="F:catalase activity"/>
    <property type="evidence" value="ECO:0007669"/>
    <property type="project" value="InterPro"/>
</dbReference>
<evidence type="ECO:0000256" key="6">
    <source>
        <dbReference type="ARBA" id="ARBA00023004"/>
    </source>
</evidence>
<keyword evidence="11" id="KW-1185">Reference proteome</keyword>
<organism evidence="10 11">
    <name type="scientific">Manduca sexta</name>
    <name type="common">Tobacco hawkmoth</name>
    <name type="synonym">Tobacco hornworm</name>
    <dbReference type="NCBI Taxonomy" id="7130"/>
    <lineage>
        <taxon>Eukaryota</taxon>
        <taxon>Metazoa</taxon>
        <taxon>Ecdysozoa</taxon>
        <taxon>Arthropoda</taxon>
        <taxon>Hexapoda</taxon>
        <taxon>Insecta</taxon>
        <taxon>Pterygota</taxon>
        <taxon>Neoptera</taxon>
        <taxon>Endopterygota</taxon>
        <taxon>Lepidoptera</taxon>
        <taxon>Glossata</taxon>
        <taxon>Ditrysia</taxon>
        <taxon>Bombycoidea</taxon>
        <taxon>Sphingidae</taxon>
        <taxon>Sphinginae</taxon>
        <taxon>Sphingini</taxon>
        <taxon>Manduca</taxon>
    </lineage>
</organism>
<dbReference type="InterPro" id="IPR011614">
    <property type="entry name" value="Catalase_core"/>
</dbReference>
<dbReference type="GO" id="GO:0005739">
    <property type="term" value="C:mitochondrion"/>
    <property type="evidence" value="ECO:0007669"/>
    <property type="project" value="TreeGrafter"/>
</dbReference>
<reference evidence="10" key="1">
    <citation type="journal article" date="2016" name="Insect Biochem. Mol. Biol.">
        <title>Multifaceted biological insights from a draft genome sequence of the tobacco hornworm moth, Manduca sexta.</title>
        <authorList>
            <person name="Kanost M.R."/>
            <person name="Arrese E.L."/>
            <person name="Cao X."/>
            <person name="Chen Y.R."/>
            <person name="Chellapilla S."/>
            <person name="Goldsmith M.R."/>
            <person name="Grosse-Wilde E."/>
            <person name="Heckel D.G."/>
            <person name="Herndon N."/>
            <person name="Jiang H."/>
            <person name="Papanicolaou A."/>
            <person name="Qu J."/>
            <person name="Soulages J.L."/>
            <person name="Vogel H."/>
            <person name="Walters J."/>
            <person name="Waterhouse R.M."/>
            <person name="Ahn S.J."/>
            <person name="Almeida F.C."/>
            <person name="An C."/>
            <person name="Aqrawi P."/>
            <person name="Bretschneider A."/>
            <person name="Bryant W.B."/>
            <person name="Bucks S."/>
            <person name="Chao H."/>
            <person name="Chevignon G."/>
            <person name="Christen J.M."/>
            <person name="Clarke D.F."/>
            <person name="Dittmer N.T."/>
            <person name="Ferguson L.C.F."/>
            <person name="Garavelou S."/>
            <person name="Gordon K.H.J."/>
            <person name="Gunaratna R.T."/>
            <person name="Han Y."/>
            <person name="Hauser F."/>
            <person name="He Y."/>
            <person name="Heidel-Fischer H."/>
            <person name="Hirsh A."/>
            <person name="Hu Y."/>
            <person name="Jiang H."/>
            <person name="Kalra D."/>
            <person name="Klinner C."/>
            <person name="Konig C."/>
            <person name="Kovar C."/>
            <person name="Kroll A.R."/>
            <person name="Kuwar S.S."/>
            <person name="Lee S.L."/>
            <person name="Lehman R."/>
            <person name="Li K."/>
            <person name="Li Z."/>
            <person name="Liang H."/>
            <person name="Lovelace S."/>
            <person name="Lu Z."/>
            <person name="Mansfield J.H."/>
            <person name="McCulloch K.J."/>
            <person name="Mathew T."/>
            <person name="Morton B."/>
            <person name="Muzny D.M."/>
            <person name="Neunemann D."/>
            <person name="Ongeri F."/>
            <person name="Pauchet Y."/>
            <person name="Pu L.L."/>
            <person name="Pyrousis I."/>
            <person name="Rao X.J."/>
            <person name="Redding A."/>
            <person name="Roesel C."/>
            <person name="Sanchez-Gracia A."/>
            <person name="Schaack S."/>
            <person name="Shukla A."/>
            <person name="Tetreau G."/>
            <person name="Wang Y."/>
            <person name="Xiong G.H."/>
            <person name="Traut W."/>
            <person name="Walsh T.K."/>
            <person name="Worley K.C."/>
            <person name="Wu D."/>
            <person name="Wu W."/>
            <person name="Wu Y.Q."/>
            <person name="Zhang X."/>
            <person name="Zou Z."/>
            <person name="Zucker H."/>
            <person name="Briscoe A.D."/>
            <person name="Burmester T."/>
            <person name="Clem R.J."/>
            <person name="Feyereisen R."/>
            <person name="Grimmelikhuijzen C.J.P."/>
            <person name="Hamodrakas S.J."/>
            <person name="Hansson B.S."/>
            <person name="Huguet E."/>
            <person name="Jermiin L.S."/>
            <person name="Lan Q."/>
            <person name="Lehman H.K."/>
            <person name="Lorenzen M."/>
            <person name="Merzendorfer H."/>
            <person name="Michalopoulos I."/>
            <person name="Morton D.B."/>
            <person name="Muthukrishnan S."/>
            <person name="Oakeshott J.G."/>
            <person name="Palmer W."/>
            <person name="Park Y."/>
            <person name="Passarelli A.L."/>
            <person name="Rozas J."/>
            <person name="Schwartz L.M."/>
            <person name="Smith W."/>
            <person name="Southgate A."/>
            <person name="Vilcinskas A."/>
            <person name="Vogt R."/>
            <person name="Wang P."/>
            <person name="Werren J."/>
            <person name="Yu X.Q."/>
            <person name="Zhou J.J."/>
            <person name="Brown S.J."/>
            <person name="Scherer S.E."/>
            <person name="Richards S."/>
            <person name="Blissard G.W."/>
        </authorList>
    </citation>
    <scope>NUCLEOTIDE SEQUENCE</scope>
</reference>
<dbReference type="PANTHER" id="PTHR11465">
    <property type="entry name" value="CATALASE"/>
    <property type="match status" value="1"/>
</dbReference>
<dbReference type="InterPro" id="IPR024711">
    <property type="entry name" value="Catalase_clade1/3"/>
</dbReference>
<sequence>MHRFGCVYWIIFLLHRASCYHDYYYNYTLDPVSRQLEEFRAEHPRPIGLLTTSSGEPVEIRDTVTLNTEIFNRNFHTELTSHADRERIQERLVHAKGVGAYGYFEVTNDVSKYTKADVFNGIGKKTPLVGRFSTSIQNLGGPELSRTLKGLAMKMYTKEGNLDFLCLQPRVYLYKDPVMFVPIVRSFRRNPRTNLFDFNMVWDYVSNRPQTLHALLWLQSDVGIPNGYRKMNVFPAHTYEIYNKHGDRYYVKFNFISEQGQDNLTNAQAMVISAMDQDYYSRDLYNAIAEKKYPAWRLEMDVMSLSDIKNIDYDPFDITRLWKEGTYHTIVVGRVVINRRVENNFKDNEQAAYNPANLVPGISGPQDFIFKARRMFYPDTQNYRLGVNHNKIEVNMPRYERTYNRDGVPPLRDNMKDAPNYYPNTFNGPVPYVEECRPKESLLILENQTEDLEPSNYFYHNVLENDAHRQRVTDNIASSLQNVVPSVLKKTLRVLTLTSTDLGRRVRSSLKALRAAAAKMDTAERYRRLAQCFEMNMNPKY</sequence>
<keyword evidence="8" id="KW-0732">Signal</keyword>